<accession>A0AAD5SGJ5</accession>
<dbReference type="AlphaFoldDB" id="A0AAD5SGJ5"/>
<sequence>MSGPLGANSNTILITDDGAPAEACWCMARTKEEYRLRGQLYFIGSPESMDSASVPPPWGSKDWGFWENARQQVWRSLSTDEQTRFNGKSRAGDAGDSEMMDDGKCGYRNFGLLLLDVDSVEHTVMGEDLLPELKMRYHVVVPKRTYGRITGLHWQVEGTRFE</sequence>
<comment type="caution">
    <text evidence="1">The sequence shown here is derived from an EMBL/GenBank/DDBJ whole genome shotgun (WGS) entry which is preliminary data.</text>
</comment>
<name>A0AAD5SGJ5_9FUNG</name>
<dbReference type="Proteomes" id="UP001212841">
    <property type="component" value="Unassembled WGS sequence"/>
</dbReference>
<protein>
    <submittedName>
        <fullName evidence="1">Uncharacterized protein</fullName>
    </submittedName>
</protein>
<dbReference type="InterPro" id="IPR012349">
    <property type="entry name" value="Split_barrel_FMN-bd"/>
</dbReference>
<evidence type="ECO:0000313" key="2">
    <source>
        <dbReference type="Proteomes" id="UP001212841"/>
    </source>
</evidence>
<dbReference type="Gene3D" id="2.30.110.10">
    <property type="entry name" value="Electron Transport, Fmn-binding Protein, Chain A"/>
    <property type="match status" value="1"/>
</dbReference>
<gene>
    <name evidence="1" type="ORF">HK097_003136</name>
</gene>
<proteinExistence type="predicted"/>
<organism evidence="1 2">
    <name type="scientific">Rhizophlyctis rosea</name>
    <dbReference type="NCBI Taxonomy" id="64517"/>
    <lineage>
        <taxon>Eukaryota</taxon>
        <taxon>Fungi</taxon>
        <taxon>Fungi incertae sedis</taxon>
        <taxon>Chytridiomycota</taxon>
        <taxon>Chytridiomycota incertae sedis</taxon>
        <taxon>Chytridiomycetes</taxon>
        <taxon>Rhizophlyctidales</taxon>
        <taxon>Rhizophlyctidaceae</taxon>
        <taxon>Rhizophlyctis</taxon>
    </lineage>
</organism>
<dbReference type="EMBL" id="JADGJD010000172">
    <property type="protein sequence ID" value="KAJ3053898.1"/>
    <property type="molecule type" value="Genomic_DNA"/>
</dbReference>
<evidence type="ECO:0000313" key="1">
    <source>
        <dbReference type="EMBL" id="KAJ3053898.1"/>
    </source>
</evidence>
<reference evidence="1" key="1">
    <citation type="submission" date="2020-05" db="EMBL/GenBank/DDBJ databases">
        <title>Phylogenomic resolution of chytrid fungi.</title>
        <authorList>
            <person name="Stajich J.E."/>
            <person name="Amses K."/>
            <person name="Simmons R."/>
            <person name="Seto K."/>
            <person name="Myers J."/>
            <person name="Bonds A."/>
            <person name="Quandt C.A."/>
            <person name="Barry K."/>
            <person name="Liu P."/>
            <person name="Grigoriev I."/>
            <person name="Longcore J.E."/>
            <person name="James T.Y."/>
        </authorList>
    </citation>
    <scope>NUCLEOTIDE SEQUENCE</scope>
    <source>
        <strain evidence="1">JEL0318</strain>
    </source>
</reference>
<keyword evidence="2" id="KW-1185">Reference proteome</keyword>